<evidence type="ECO:0000313" key="2">
    <source>
        <dbReference type="Proteomes" id="UP000235392"/>
    </source>
</evidence>
<accession>A0A2N5U835</accession>
<proteinExistence type="predicted"/>
<name>A0A2N5U835_9BASI</name>
<gene>
    <name evidence="1" type="ORF">PCASD_13876</name>
</gene>
<dbReference type="AlphaFoldDB" id="A0A2N5U835"/>
<reference evidence="1 2" key="1">
    <citation type="submission" date="2017-11" db="EMBL/GenBank/DDBJ databases">
        <title>De novo assembly and phasing of dikaryotic genomes from two isolates of Puccinia coronata f. sp. avenae, the causal agent of oat crown rust.</title>
        <authorList>
            <person name="Miller M.E."/>
            <person name="Zhang Y."/>
            <person name="Omidvar V."/>
            <person name="Sperschneider J."/>
            <person name="Schwessinger B."/>
            <person name="Raley C."/>
            <person name="Palmer J.M."/>
            <person name="Garnica D."/>
            <person name="Upadhyaya N."/>
            <person name="Rathjen J."/>
            <person name="Taylor J.M."/>
            <person name="Park R.F."/>
            <person name="Dodds P.N."/>
            <person name="Hirsch C.D."/>
            <person name="Kianian S.F."/>
            <person name="Figueroa M."/>
        </authorList>
    </citation>
    <scope>NUCLEOTIDE SEQUENCE [LARGE SCALE GENOMIC DNA]</scope>
    <source>
        <strain evidence="1">12SD80</strain>
    </source>
</reference>
<sequence>MEFLQQHTAGNNRSNTAVRAVLEQPCSTGGRTGTVRPKHLPAGWTGLSDQLLGPVGQDQPGPVGQICPTSWLLLRSDSARPTTGQTRLFEHRSNCRSEGLSRISIFHSSTPNELVEYQPALSYSRKAGTEHKMMSQRRAYALKNEILRRNNTTTGLFRSILIPLWCLGRHCNTAVPGPGLQLQSTPTVYGTSLLGATPKSRQAGTVPACWELLPTSWYSTNSLGATPYKLVRYQLAGSYS</sequence>
<dbReference type="EMBL" id="PGCI01000209">
    <property type="protein sequence ID" value="PLW33900.1"/>
    <property type="molecule type" value="Genomic_DNA"/>
</dbReference>
<evidence type="ECO:0000313" key="1">
    <source>
        <dbReference type="EMBL" id="PLW33900.1"/>
    </source>
</evidence>
<organism evidence="1 2">
    <name type="scientific">Puccinia coronata f. sp. avenae</name>
    <dbReference type="NCBI Taxonomy" id="200324"/>
    <lineage>
        <taxon>Eukaryota</taxon>
        <taxon>Fungi</taxon>
        <taxon>Dikarya</taxon>
        <taxon>Basidiomycota</taxon>
        <taxon>Pucciniomycotina</taxon>
        <taxon>Pucciniomycetes</taxon>
        <taxon>Pucciniales</taxon>
        <taxon>Pucciniaceae</taxon>
        <taxon>Puccinia</taxon>
    </lineage>
</organism>
<comment type="caution">
    <text evidence="1">The sequence shown here is derived from an EMBL/GenBank/DDBJ whole genome shotgun (WGS) entry which is preliminary data.</text>
</comment>
<protein>
    <submittedName>
        <fullName evidence="1">Uncharacterized protein</fullName>
    </submittedName>
</protein>
<dbReference type="Proteomes" id="UP000235392">
    <property type="component" value="Unassembled WGS sequence"/>
</dbReference>